<comment type="caution">
    <text evidence="1">The sequence shown here is derived from an EMBL/GenBank/DDBJ whole genome shotgun (WGS) entry which is preliminary data.</text>
</comment>
<dbReference type="Proteomes" id="UP001403385">
    <property type="component" value="Unassembled WGS sequence"/>
</dbReference>
<name>A0AAW9RVY1_9BACT</name>
<accession>A0AAW9RVY1</accession>
<gene>
    <name evidence="1" type="ORF">AAG747_14050</name>
</gene>
<evidence type="ECO:0000313" key="2">
    <source>
        <dbReference type="Proteomes" id="UP001403385"/>
    </source>
</evidence>
<dbReference type="EMBL" id="JBDKWZ010000007">
    <property type="protein sequence ID" value="MEN7549042.1"/>
    <property type="molecule type" value="Genomic_DNA"/>
</dbReference>
<organism evidence="1 2">
    <name type="scientific">Rapidithrix thailandica</name>
    <dbReference type="NCBI Taxonomy" id="413964"/>
    <lineage>
        <taxon>Bacteria</taxon>
        <taxon>Pseudomonadati</taxon>
        <taxon>Bacteroidota</taxon>
        <taxon>Cytophagia</taxon>
        <taxon>Cytophagales</taxon>
        <taxon>Flammeovirgaceae</taxon>
        <taxon>Rapidithrix</taxon>
    </lineage>
</organism>
<dbReference type="RefSeq" id="WP_346821814.1">
    <property type="nucleotide sequence ID" value="NZ_JBDKWZ010000007.1"/>
</dbReference>
<sequence>MIPQLKKPSKGGRLKVSRSKQELLKILEKNLSLESLEILAEKSRLPGINLLIKANKNLL</sequence>
<reference evidence="1 2" key="1">
    <citation type="submission" date="2024-04" db="EMBL/GenBank/DDBJ databases">
        <title>Novel genus in family Flammeovirgaceae.</title>
        <authorList>
            <person name="Nguyen T.H."/>
            <person name="Vuong T.Q."/>
            <person name="Le H."/>
            <person name="Kim S.-G."/>
        </authorList>
    </citation>
    <scope>NUCLEOTIDE SEQUENCE [LARGE SCALE GENOMIC DNA]</scope>
    <source>
        <strain evidence="1 2">JCM 23209</strain>
    </source>
</reference>
<evidence type="ECO:0000313" key="1">
    <source>
        <dbReference type="EMBL" id="MEN7549042.1"/>
    </source>
</evidence>
<protein>
    <submittedName>
        <fullName evidence="1">Uncharacterized protein</fullName>
    </submittedName>
</protein>
<dbReference type="AlphaFoldDB" id="A0AAW9RVY1"/>
<keyword evidence="2" id="KW-1185">Reference proteome</keyword>
<proteinExistence type="predicted"/>